<keyword evidence="5" id="KW-1133">Transmembrane helix</keyword>
<keyword evidence="10" id="KW-0449">Lipoprotein</keyword>
<dbReference type="SMART" id="SM00382">
    <property type="entry name" value="AAA"/>
    <property type="match status" value="1"/>
</dbReference>
<comment type="caution">
    <text evidence="10">The sequence shown here is derived from an EMBL/GenBank/DDBJ whole genome shotgun (WGS) entry which is preliminary data.</text>
</comment>
<dbReference type="PROSITE" id="PS50006">
    <property type="entry name" value="FHA_DOMAIN"/>
    <property type="match status" value="1"/>
</dbReference>
<dbReference type="OrthoDB" id="8524638at2"/>
<dbReference type="FunFam" id="3.40.50.300:FF:000032">
    <property type="entry name" value="Export ABC transporter ATP-binding protein"/>
    <property type="match status" value="1"/>
</dbReference>
<dbReference type="InterPro" id="IPR017871">
    <property type="entry name" value="ABC_transporter-like_CS"/>
</dbReference>
<keyword evidence="5" id="KW-0812">Transmembrane</keyword>
<dbReference type="InterPro" id="IPR000253">
    <property type="entry name" value="FHA_dom"/>
</dbReference>
<dbReference type="SMART" id="SM00240">
    <property type="entry name" value="FHA"/>
    <property type="match status" value="1"/>
</dbReference>
<dbReference type="CDD" id="cd03255">
    <property type="entry name" value="ABC_MJ0796_LolCDE_FtsE"/>
    <property type="match status" value="1"/>
</dbReference>
<dbReference type="SUPFAM" id="SSF52540">
    <property type="entry name" value="P-loop containing nucleoside triphosphate hydrolases"/>
    <property type="match status" value="1"/>
</dbReference>
<dbReference type="InterPro" id="IPR015854">
    <property type="entry name" value="ABC_transpr_LolD-like"/>
</dbReference>
<keyword evidence="1" id="KW-0813">Transport</keyword>
<comment type="similarity">
    <text evidence="7">Belongs to the ABC transporter superfamily. Macrolide exporter (TC 3.A.1.122) family.</text>
</comment>
<dbReference type="GO" id="GO:0005886">
    <property type="term" value="C:plasma membrane"/>
    <property type="evidence" value="ECO:0007669"/>
    <property type="project" value="TreeGrafter"/>
</dbReference>
<dbReference type="PANTHER" id="PTHR24220:SF86">
    <property type="entry name" value="ABC TRANSPORTER ABCH.1"/>
    <property type="match status" value="1"/>
</dbReference>
<keyword evidence="6" id="KW-0046">Antibiotic resistance</keyword>
<dbReference type="GO" id="GO:0098796">
    <property type="term" value="C:membrane protein complex"/>
    <property type="evidence" value="ECO:0007669"/>
    <property type="project" value="UniProtKB-ARBA"/>
</dbReference>
<dbReference type="GO" id="GO:0016887">
    <property type="term" value="F:ATP hydrolysis activity"/>
    <property type="evidence" value="ECO:0007669"/>
    <property type="project" value="InterPro"/>
</dbReference>
<evidence type="ECO:0000256" key="3">
    <source>
        <dbReference type="ARBA" id="ARBA00022741"/>
    </source>
</evidence>
<evidence type="ECO:0000256" key="5">
    <source>
        <dbReference type="ARBA" id="ARBA00022989"/>
    </source>
</evidence>
<dbReference type="Pfam" id="PF00498">
    <property type="entry name" value="FHA"/>
    <property type="match status" value="1"/>
</dbReference>
<dbReference type="Gene3D" id="2.60.200.20">
    <property type="match status" value="1"/>
</dbReference>
<evidence type="ECO:0000256" key="7">
    <source>
        <dbReference type="ARBA" id="ARBA00038388"/>
    </source>
</evidence>
<evidence type="ECO:0000313" key="11">
    <source>
        <dbReference type="Proteomes" id="UP000295367"/>
    </source>
</evidence>
<dbReference type="AlphaFoldDB" id="A0A4V2W122"/>
<dbReference type="GO" id="GO:0046677">
    <property type="term" value="P:response to antibiotic"/>
    <property type="evidence" value="ECO:0007669"/>
    <property type="project" value="UniProtKB-KW"/>
</dbReference>
<accession>A0A4V2W122</accession>
<feature type="domain" description="FHA" evidence="8">
    <location>
        <begin position="23"/>
        <end position="72"/>
    </location>
</feature>
<dbReference type="EMBL" id="SMCO01000021">
    <property type="protein sequence ID" value="TCV82389.1"/>
    <property type="molecule type" value="Genomic_DNA"/>
</dbReference>
<dbReference type="Pfam" id="PF00005">
    <property type="entry name" value="ABC_tran"/>
    <property type="match status" value="1"/>
</dbReference>
<dbReference type="PANTHER" id="PTHR24220">
    <property type="entry name" value="IMPORT ATP-BINDING PROTEIN"/>
    <property type="match status" value="1"/>
</dbReference>
<evidence type="ECO:0000256" key="4">
    <source>
        <dbReference type="ARBA" id="ARBA00022840"/>
    </source>
</evidence>
<dbReference type="CDD" id="cd00060">
    <property type="entry name" value="FHA"/>
    <property type="match status" value="1"/>
</dbReference>
<dbReference type="InterPro" id="IPR017911">
    <property type="entry name" value="MacB-like_ATP-bd"/>
</dbReference>
<dbReference type="PROSITE" id="PS50893">
    <property type="entry name" value="ABC_TRANSPORTER_2"/>
    <property type="match status" value="1"/>
</dbReference>
<dbReference type="InterPro" id="IPR003439">
    <property type="entry name" value="ABC_transporter-like_ATP-bd"/>
</dbReference>
<evidence type="ECO:0000256" key="1">
    <source>
        <dbReference type="ARBA" id="ARBA00022448"/>
    </source>
</evidence>
<evidence type="ECO:0000259" key="9">
    <source>
        <dbReference type="PROSITE" id="PS50893"/>
    </source>
</evidence>
<feature type="domain" description="ABC transporter" evidence="9">
    <location>
        <begin position="107"/>
        <end position="326"/>
    </location>
</feature>
<dbReference type="PROSITE" id="PS00211">
    <property type="entry name" value="ABC_TRANSPORTER_1"/>
    <property type="match status" value="1"/>
</dbReference>
<keyword evidence="3" id="KW-0547">Nucleotide-binding</keyword>
<evidence type="ECO:0000256" key="6">
    <source>
        <dbReference type="ARBA" id="ARBA00023251"/>
    </source>
</evidence>
<evidence type="ECO:0000313" key="10">
    <source>
        <dbReference type="EMBL" id="TCV82389.1"/>
    </source>
</evidence>
<keyword evidence="2" id="KW-1003">Cell membrane</keyword>
<proteinExistence type="inferred from homology"/>
<keyword evidence="4" id="KW-0067">ATP-binding</keyword>
<dbReference type="GO" id="GO:0022857">
    <property type="term" value="F:transmembrane transporter activity"/>
    <property type="evidence" value="ECO:0007669"/>
    <property type="project" value="TreeGrafter"/>
</dbReference>
<evidence type="ECO:0000259" key="8">
    <source>
        <dbReference type="PROSITE" id="PS50006"/>
    </source>
</evidence>
<keyword evidence="11" id="KW-1185">Reference proteome</keyword>
<dbReference type="GO" id="GO:0005524">
    <property type="term" value="F:ATP binding"/>
    <property type="evidence" value="ECO:0007669"/>
    <property type="project" value="UniProtKB-KW"/>
</dbReference>
<evidence type="ECO:0000256" key="2">
    <source>
        <dbReference type="ARBA" id="ARBA00022475"/>
    </source>
</evidence>
<dbReference type="InterPro" id="IPR008984">
    <property type="entry name" value="SMAD_FHA_dom_sf"/>
</dbReference>
<dbReference type="Proteomes" id="UP000295367">
    <property type="component" value="Unassembled WGS sequence"/>
</dbReference>
<name>A0A4V2W122_9PROT</name>
<dbReference type="Gene3D" id="3.40.50.300">
    <property type="entry name" value="P-loop containing nucleotide triphosphate hydrolases"/>
    <property type="match status" value="1"/>
</dbReference>
<protein>
    <submittedName>
        <fullName evidence="10">ABC-type lipoprotein export system ATPase subunit</fullName>
    </submittedName>
</protein>
<dbReference type="InterPro" id="IPR027417">
    <property type="entry name" value="P-loop_NTPase"/>
</dbReference>
<sequence>MPSVLIKFNQQLLKRIRLYKADFKIGRSSECQIQLLDKGVSRRHARIIWEDGLFYLEDLESRSGVLLNGEKIKRKQLNIGDHFAIHFFQLEFVDDDESAAEPTEAIIDIQAISKEYALGKQTVTALRDVSLTINKGEFLALAGPSGSGKSTLLNMIGCIDTPTSGKILLDGQDISGKSPDALADLRLNKLGFVFQTFNLLPVLSAWENVEYPLLQQREVTKAVRQERVAHYLKVVGLDRYVHHRPNELSGGQRQRVAIARALATRPGIVLADEPTANLDHKTGEGILRLMKELNQEEGTTFVFSTHDARVMEMADRVIELADGQIMD</sequence>
<gene>
    <name evidence="10" type="ORF">EDC63_12123</name>
</gene>
<dbReference type="SUPFAM" id="SSF49879">
    <property type="entry name" value="SMAD/FHA domain"/>
    <property type="match status" value="1"/>
</dbReference>
<keyword evidence="5" id="KW-0472">Membrane</keyword>
<reference evidence="10 11" key="1">
    <citation type="submission" date="2019-03" db="EMBL/GenBank/DDBJ databases">
        <title>Genomic Encyclopedia of Type Strains, Phase IV (KMG-IV): sequencing the most valuable type-strain genomes for metagenomic binning, comparative biology and taxonomic classification.</title>
        <authorList>
            <person name="Goeker M."/>
        </authorList>
    </citation>
    <scope>NUCLEOTIDE SEQUENCE [LARGE SCALE GENOMIC DNA]</scope>
    <source>
        <strain evidence="10 11">DSM 100309</strain>
    </source>
</reference>
<dbReference type="InterPro" id="IPR003593">
    <property type="entry name" value="AAA+_ATPase"/>
</dbReference>
<organism evidence="10 11">
    <name type="scientific">Sulfurirhabdus autotrophica</name>
    <dbReference type="NCBI Taxonomy" id="1706046"/>
    <lineage>
        <taxon>Bacteria</taxon>
        <taxon>Pseudomonadati</taxon>
        <taxon>Pseudomonadota</taxon>
        <taxon>Betaproteobacteria</taxon>
        <taxon>Nitrosomonadales</taxon>
        <taxon>Sulfuricellaceae</taxon>
        <taxon>Sulfurirhabdus</taxon>
    </lineage>
</organism>